<dbReference type="RefSeq" id="WP_367966326.1">
    <property type="nucleotide sequence ID" value="NZ_JBAKFJ010000001.1"/>
</dbReference>
<evidence type="ECO:0000313" key="2">
    <source>
        <dbReference type="Proteomes" id="UP001556653"/>
    </source>
</evidence>
<protein>
    <submittedName>
        <fullName evidence="1">Uncharacterized protein</fullName>
    </submittedName>
</protein>
<name>A0ABV3S931_9GAMM</name>
<comment type="caution">
    <text evidence="1">The sequence shown here is derived from an EMBL/GenBank/DDBJ whole genome shotgun (WGS) entry which is preliminary data.</text>
</comment>
<evidence type="ECO:0000313" key="1">
    <source>
        <dbReference type="EMBL" id="MEX0385845.1"/>
    </source>
</evidence>
<sequence>MRDVLDLIDHSSLSDEPTYRLAVATLGMAIHDAVRVPPKKASEETVKKISDQRADALLWLTSQDSGPLSAESIMDLMGLKPERVRHAILTRSREIESYLRYARKKAVASKPRNRSEA</sequence>
<accession>A0ABV3S931</accession>
<dbReference type="EMBL" id="JBAKFJ010000001">
    <property type="protein sequence ID" value="MEX0385845.1"/>
    <property type="molecule type" value="Genomic_DNA"/>
</dbReference>
<organism evidence="1 2">
    <name type="scientific">Spiribacter onubensis</name>
    <dbReference type="NCBI Taxonomy" id="3122420"/>
    <lineage>
        <taxon>Bacteria</taxon>
        <taxon>Pseudomonadati</taxon>
        <taxon>Pseudomonadota</taxon>
        <taxon>Gammaproteobacteria</taxon>
        <taxon>Chromatiales</taxon>
        <taxon>Ectothiorhodospiraceae</taxon>
        <taxon>Spiribacter</taxon>
    </lineage>
</organism>
<keyword evidence="2" id="KW-1185">Reference proteome</keyword>
<proteinExistence type="predicted"/>
<reference evidence="1 2" key="1">
    <citation type="submission" date="2024-02" db="EMBL/GenBank/DDBJ databases">
        <title>New especies of Spiribacter isolated from saline water.</title>
        <authorList>
            <person name="Leon M.J."/>
            <person name="De La Haba R."/>
            <person name="Sanchez-Porro C."/>
            <person name="Ventosa A."/>
        </authorList>
    </citation>
    <scope>NUCLEOTIDE SEQUENCE [LARGE SCALE GENOMIC DNA]</scope>
    <source>
        <strain evidence="2">ag22IC4-227</strain>
    </source>
</reference>
<dbReference type="Proteomes" id="UP001556653">
    <property type="component" value="Unassembled WGS sequence"/>
</dbReference>
<gene>
    <name evidence="1" type="ORF">V6X64_02400</name>
</gene>